<keyword evidence="2" id="KW-0597">Phosphoprotein</keyword>
<evidence type="ECO:0000256" key="5">
    <source>
        <dbReference type="ARBA" id="ARBA00022679"/>
    </source>
</evidence>
<dbReference type="InterPro" id="IPR032821">
    <property type="entry name" value="PKS_assoc"/>
</dbReference>
<dbReference type="InterPro" id="IPR020807">
    <property type="entry name" value="PKS_DH"/>
</dbReference>
<dbReference type="NCBIfam" id="TIGR01733">
    <property type="entry name" value="AA-adenyl-dom"/>
    <property type="match status" value="1"/>
</dbReference>
<gene>
    <name evidence="15" type="ORF">N656DRAFT_841504</name>
</gene>
<dbReference type="InterPro" id="IPR010071">
    <property type="entry name" value="AA_adenyl_dom"/>
</dbReference>
<dbReference type="InterPro" id="IPR016036">
    <property type="entry name" value="Malonyl_transacylase_ACP-bd"/>
</dbReference>
<dbReference type="SMART" id="SM00827">
    <property type="entry name" value="PKS_AT"/>
    <property type="match status" value="1"/>
</dbReference>
<feature type="active site" description="Proton donor; for dehydratase activity" evidence="10">
    <location>
        <position position="1182"/>
    </location>
</feature>
<dbReference type="GO" id="GO:0016874">
    <property type="term" value="F:ligase activity"/>
    <property type="evidence" value="ECO:0007669"/>
    <property type="project" value="UniProtKB-KW"/>
</dbReference>
<dbReference type="InterPro" id="IPR036736">
    <property type="entry name" value="ACP-like_sf"/>
</dbReference>
<evidence type="ECO:0000259" key="14">
    <source>
        <dbReference type="PROSITE" id="PS52019"/>
    </source>
</evidence>
<dbReference type="Gene3D" id="3.30.559.30">
    <property type="entry name" value="Nonribosomal peptide synthetase, condensation domain"/>
    <property type="match status" value="1"/>
</dbReference>
<dbReference type="PANTHER" id="PTHR43775:SF20">
    <property type="entry name" value="HYBRID PKS-NRPS SYNTHETASE APDA"/>
    <property type="match status" value="1"/>
</dbReference>
<dbReference type="InterPro" id="IPR006162">
    <property type="entry name" value="Ppantetheine_attach_site"/>
</dbReference>
<keyword evidence="6" id="KW-0677">Repeat</keyword>
<dbReference type="InterPro" id="IPR020806">
    <property type="entry name" value="PKS_PP-bd"/>
</dbReference>
<dbReference type="GO" id="GO:0006633">
    <property type="term" value="P:fatty acid biosynthetic process"/>
    <property type="evidence" value="ECO:0007669"/>
    <property type="project" value="InterPro"/>
</dbReference>
<dbReference type="Pfam" id="PF00501">
    <property type="entry name" value="AMP-binding"/>
    <property type="match status" value="1"/>
</dbReference>
<dbReference type="Pfam" id="PF07993">
    <property type="entry name" value="NAD_binding_4"/>
    <property type="match status" value="1"/>
</dbReference>
<dbReference type="Gene3D" id="3.40.50.720">
    <property type="entry name" value="NAD(P)-binding Rossmann-like Domain"/>
    <property type="match status" value="3"/>
</dbReference>
<dbReference type="InterPro" id="IPR045851">
    <property type="entry name" value="AMP-bd_C_sf"/>
</dbReference>
<evidence type="ECO:0000259" key="13">
    <source>
        <dbReference type="PROSITE" id="PS52004"/>
    </source>
</evidence>
<dbReference type="Gene3D" id="3.40.47.10">
    <property type="match status" value="1"/>
</dbReference>
<feature type="region of interest" description="Disordered" evidence="11">
    <location>
        <begin position="2525"/>
        <end position="2591"/>
    </location>
</feature>
<dbReference type="SUPFAM" id="SSF51735">
    <property type="entry name" value="NAD(P)-binding Rossmann-fold domains"/>
    <property type="match status" value="2"/>
</dbReference>
<dbReference type="InterPro" id="IPR013968">
    <property type="entry name" value="PKS_KR"/>
</dbReference>
<evidence type="ECO:0000256" key="2">
    <source>
        <dbReference type="ARBA" id="ARBA00022553"/>
    </source>
</evidence>
<dbReference type="InterPro" id="IPR050091">
    <property type="entry name" value="PKS_NRPS_Biosynth_Enz"/>
</dbReference>
<dbReference type="CDD" id="cd00833">
    <property type="entry name" value="PKS"/>
    <property type="match status" value="1"/>
</dbReference>
<dbReference type="InterPro" id="IPR001242">
    <property type="entry name" value="Condensation_dom"/>
</dbReference>
<reference evidence="15" key="2">
    <citation type="submission" date="2023-05" db="EMBL/GenBank/DDBJ databases">
        <authorList>
            <consortium name="Lawrence Berkeley National Laboratory"/>
            <person name="Steindorff A."/>
            <person name="Hensen N."/>
            <person name="Bonometti L."/>
            <person name="Westerberg I."/>
            <person name="Brannstrom I.O."/>
            <person name="Guillou S."/>
            <person name="Cros-Aarteil S."/>
            <person name="Calhoun S."/>
            <person name="Haridas S."/>
            <person name="Kuo A."/>
            <person name="Mondo S."/>
            <person name="Pangilinan J."/>
            <person name="Riley R."/>
            <person name="Labutti K."/>
            <person name="Andreopoulos B."/>
            <person name="Lipzen A."/>
            <person name="Chen C."/>
            <person name="Yanf M."/>
            <person name="Daum C."/>
            <person name="Ng V."/>
            <person name="Clum A."/>
            <person name="Ohm R."/>
            <person name="Martin F."/>
            <person name="Silar P."/>
            <person name="Natvig D."/>
            <person name="Lalanne C."/>
            <person name="Gautier V."/>
            <person name="Ament-Velasquez S.L."/>
            <person name="Kruys A."/>
            <person name="Hutchinson M.I."/>
            <person name="Powell A.J."/>
            <person name="Barry K."/>
            <person name="Miller A.N."/>
            <person name="Grigoriev I.V."/>
            <person name="Debuchy R."/>
            <person name="Gladieux P."/>
            <person name="Thoren M.H."/>
            <person name="Johannesson H."/>
        </authorList>
    </citation>
    <scope>NUCLEOTIDE SEQUENCE</scope>
    <source>
        <strain evidence="15">CBS 508.74</strain>
    </source>
</reference>
<evidence type="ECO:0000256" key="4">
    <source>
        <dbReference type="ARBA" id="ARBA00022603"/>
    </source>
</evidence>
<dbReference type="InterPro" id="IPR057326">
    <property type="entry name" value="KR_dom"/>
</dbReference>
<evidence type="ECO:0000256" key="8">
    <source>
        <dbReference type="ARBA" id="ARBA00023268"/>
    </source>
</evidence>
<evidence type="ECO:0000256" key="7">
    <source>
        <dbReference type="ARBA" id="ARBA00023002"/>
    </source>
</evidence>
<keyword evidence="16" id="KW-1185">Reference proteome</keyword>
<keyword evidence="7" id="KW-0560">Oxidoreductase</keyword>
<dbReference type="FunFam" id="3.40.47.10:FF:000019">
    <property type="entry name" value="Polyketide synthase type I"/>
    <property type="match status" value="1"/>
</dbReference>
<dbReference type="SMART" id="SM00823">
    <property type="entry name" value="PKS_PP"/>
    <property type="match status" value="2"/>
</dbReference>
<dbReference type="InterPro" id="IPR042099">
    <property type="entry name" value="ANL_N_sf"/>
</dbReference>
<evidence type="ECO:0000313" key="16">
    <source>
        <dbReference type="Proteomes" id="UP001302812"/>
    </source>
</evidence>
<dbReference type="PROSITE" id="PS00606">
    <property type="entry name" value="KS3_1"/>
    <property type="match status" value="1"/>
</dbReference>
<dbReference type="Pfam" id="PF00668">
    <property type="entry name" value="Condensation"/>
    <property type="match status" value="1"/>
</dbReference>
<evidence type="ECO:0000256" key="3">
    <source>
        <dbReference type="ARBA" id="ARBA00022598"/>
    </source>
</evidence>
<keyword evidence="8" id="KW-0511">Multifunctional enzyme</keyword>
<dbReference type="InterPro" id="IPR009081">
    <property type="entry name" value="PP-bd_ACP"/>
</dbReference>
<dbReference type="Gene3D" id="3.90.180.10">
    <property type="entry name" value="Medium-chain alcohol dehydrogenases, catalytic domain"/>
    <property type="match status" value="1"/>
</dbReference>
<dbReference type="Pfam" id="PF21089">
    <property type="entry name" value="PKS_DH_N"/>
    <property type="match status" value="1"/>
</dbReference>
<dbReference type="GO" id="GO:0009403">
    <property type="term" value="P:toxin biosynthetic process"/>
    <property type="evidence" value="ECO:0007669"/>
    <property type="project" value="UniProtKB-ARBA"/>
</dbReference>
<dbReference type="InterPro" id="IPR014043">
    <property type="entry name" value="Acyl_transferase_dom"/>
</dbReference>
<comment type="caution">
    <text evidence="15">The sequence shown here is derived from an EMBL/GenBank/DDBJ whole genome shotgun (WGS) entry which is preliminary data.</text>
</comment>
<name>A0AAN6TK51_9PEZI</name>
<dbReference type="Pfam" id="PF08242">
    <property type="entry name" value="Methyltransf_12"/>
    <property type="match status" value="1"/>
</dbReference>
<dbReference type="PROSITE" id="PS50075">
    <property type="entry name" value="CARRIER"/>
    <property type="match status" value="2"/>
</dbReference>
<evidence type="ECO:0000256" key="9">
    <source>
        <dbReference type="ARBA" id="ARBA00029443"/>
    </source>
</evidence>
<feature type="region of interest" description="Disordered" evidence="11">
    <location>
        <begin position="450"/>
        <end position="473"/>
    </location>
</feature>
<keyword evidence="1" id="KW-0596">Phosphopantetheine</keyword>
<dbReference type="Gene3D" id="3.30.559.10">
    <property type="entry name" value="Chloramphenicol acetyltransferase-like domain"/>
    <property type="match status" value="1"/>
</dbReference>
<dbReference type="InterPro" id="IPR014031">
    <property type="entry name" value="Ketoacyl_synth_C"/>
</dbReference>
<dbReference type="InterPro" id="IPR013120">
    <property type="entry name" value="FAR_NAD-bd"/>
</dbReference>
<evidence type="ECO:0000313" key="15">
    <source>
        <dbReference type="EMBL" id="KAK4115977.1"/>
    </source>
</evidence>
<protein>
    <submittedName>
        <fullName evidence="15">Beta-ketoacyl synthase domain-containing protein</fullName>
    </submittedName>
</protein>
<dbReference type="InterPro" id="IPR036291">
    <property type="entry name" value="NAD(P)-bd_dom_sf"/>
</dbReference>
<dbReference type="Gene3D" id="3.30.300.30">
    <property type="match status" value="1"/>
</dbReference>
<feature type="domain" description="Carrier" evidence="12">
    <location>
        <begin position="3603"/>
        <end position="3683"/>
    </location>
</feature>
<proteinExistence type="inferred from homology"/>
<feature type="domain" description="Carrier" evidence="12">
    <location>
        <begin position="2440"/>
        <end position="2518"/>
    </location>
</feature>
<accession>A0AAN6TK51</accession>
<feature type="domain" description="PKS/mFAS DH" evidence="14">
    <location>
        <begin position="971"/>
        <end position="1279"/>
    </location>
</feature>
<dbReference type="PANTHER" id="PTHR43775">
    <property type="entry name" value="FATTY ACID SYNTHASE"/>
    <property type="match status" value="1"/>
</dbReference>
<comment type="similarity">
    <text evidence="9">In the C-terminal section; belongs to the NRP synthetase family.</text>
</comment>
<dbReference type="RefSeq" id="XP_064673547.1">
    <property type="nucleotide sequence ID" value="XM_064818995.1"/>
</dbReference>
<dbReference type="Gene3D" id="3.40.50.12780">
    <property type="entry name" value="N-terminal domain of ligase-like"/>
    <property type="match status" value="1"/>
</dbReference>
<dbReference type="GO" id="GO:0032259">
    <property type="term" value="P:methylation"/>
    <property type="evidence" value="ECO:0007669"/>
    <property type="project" value="UniProtKB-KW"/>
</dbReference>
<dbReference type="InterPro" id="IPR018201">
    <property type="entry name" value="Ketoacyl_synth_AS"/>
</dbReference>
<dbReference type="CDD" id="cd02440">
    <property type="entry name" value="AdoMet_MTases"/>
    <property type="match status" value="1"/>
</dbReference>
<dbReference type="EMBL" id="MU853333">
    <property type="protein sequence ID" value="KAK4115977.1"/>
    <property type="molecule type" value="Genomic_DNA"/>
</dbReference>
<feature type="region of interest" description="C-terminal hotdog fold" evidence="10">
    <location>
        <begin position="1120"/>
        <end position="1279"/>
    </location>
</feature>
<dbReference type="SUPFAM" id="SSF47336">
    <property type="entry name" value="ACP-like"/>
    <property type="match status" value="2"/>
</dbReference>
<dbReference type="CDD" id="cd05930">
    <property type="entry name" value="A_NRPS"/>
    <property type="match status" value="1"/>
</dbReference>
<dbReference type="InterPro" id="IPR013217">
    <property type="entry name" value="Methyltransf_12"/>
</dbReference>
<dbReference type="SMART" id="SM00826">
    <property type="entry name" value="PKS_DH"/>
    <property type="match status" value="1"/>
</dbReference>
<dbReference type="Pfam" id="PF00550">
    <property type="entry name" value="PP-binding"/>
    <property type="match status" value="1"/>
</dbReference>
<feature type="region of interest" description="N-terminal hotdog fold" evidence="10">
    <location>
        <begin position="971"/>
        <end position="1107"/>
    </location>
</feature>
<dbReference type="GeneID" id="89943121"/>
<dbReference type="InterPro" id="IPR016039">
    <property type="entry name" value="Thiolase-like"/>
</dbReference>
<dbReference type="SUPFAM" id="SSF53335">
    <property type="entry name" value="S-adenosyl-L-methionine-dependent methyltransferases"/>
    <property type="match status" value="1"/>
</dbReference>
<feature type="active site" description="Proton acceptor; for dehydratase activity" evidence="10">
    <location>
        <position position="1003"/>
    </location>
</feature>
<dbReference type="InterPro" id="IPR001227">
    <property type="entry name" value="Ac_transferase_dom_sf"/>
</dbReference>
<dbReference type="InterPro" id="IPR049552">
    <property type="entry name" value="PKS_DH_N"/>
</dbReference>
<dbReference type="Gene3D" id="3.40.366.10">
    <property type="entry name" value="Malonyl-Coenzyme A Acyl Carrier Protein, domain 2"/>
    <property type="match status" value="1"/>
</dbReference>
<dbReference type="PROSITE" id="PS52019">
    <property type="entry name" value="PKS_MFAS_DH"/>
    <property type="match status" value="1"/>
</dbReference>
<dbReference type="InterPro" id="IPR023213">
    <property type="entry name" value="CAT-like_dom_sf"/>
</dbReference>
<dbReference type="InterPro" id="IPR020845">
    <property type="entry name" value="AMP-binding_CS"/>
</dbReference>
<feature type="compositionally biased region" description="Low complexity" evidence="11">
    <location>
        <begin position="2526"/>
        <end position="2557"/>
    </location>
</feature>
<dbReference type="SUPFAM" id="SSF55048">
    <property type="entry name" value="Probable ACP-binding domain of malonyl-CoA ACP transacylase"/>
    <property type="match status" value="1"/>
</dbReference>
<dbReference type="Gene3D" id="1.10.1200.10">
    <property type="entry name" value="ACP-like"/>
    <property type="match status" value="2"/>
</dbReference>
<keyword evidence="4" id="KW-0489">Methyltransferase</keyword>
<sequence length="4069" mass="443753">MDSTSPTPAGNEPIAIVGSGCRFPGGATSPSKLWDLLREPRDVLCEIPPSRWDTAGFHHKDSQFPGHTNVKHSYLLQDDVSKFDAQFFNITAAEAVAMDPQQRILLETVYEGLEGAGLTIEGLKGSNTGVYVGVMYVDYESVQFRDLQHVPTYLAIGTARSIVSNRISYFFDWHGPSLTVDTACSSSLVAVHQAVQALRSGDVRVAVAAGSNLLLGPEPYIHESKLKMLSPDGRSRMWDQGANGYARGDGVAALVLKTLSAALADGDHIEAIIRETGVNQDGRSRGITMPSATAQTALIRATYAKAGLNPDSEADRCQYFEAHGTGTPAGDPVEAEAVHTAFFGNVTEAKKGDSDREQQRLLVGSIKTIIGHTESTAGIAGIMKVVQAMKHGYVPPNMLLEKLNPNVLPFYNHLQIPQELMPWPKLAPGQPRRASVNSFGFGGTNAHIILEGFEEPPPPNDRQPSQSSPPRQVTPFLFSAQSKQSLLSSLAAHAEYLSQHPSTNLADLSWSLRSRRSRLPLRLALPASPTLENLQGNLKSILNNTNFQIDSKSAGTSTTKKSARLLGIFTGQGAQWARMGAELVETSAYAAGLLADMDRALAELPEADRPGWTLREQLLADAKTSQVGSAAVAQPLCTAVQVILVELLRICGMEFAAVVGHSSGEIGAAFAAGVLQAEDAIRIAYYRGLHSRLAGGGGKGEIKGAMLAVGTSLEDAQGLCEDDYFAGRAKVAACNSASSITISGDEDAIVDMVDIFEDENKFVRRLRVDKAYHSHHMVPCSQPYLDSMAPFTATGASAKTGSASGSAASSCIWVSSVRPDGPLLDDRSSVDTSYWVDNLLSPVLFKQAVERAITELGPFDAAIEVGPHPALKGPVLDTLRDHNNKSEEIPYTGLLQRNTDAIESVSAALGYVWTHVDNLDIDFDRYEACMGGPTSHRFIPDLPTYQWNHSQGYWHESNLSRSLRTRSQPVHPLLGDLQPQSSAHQVTWKAILRPQDLPWVHHHRIQGQTVFPAAAYAATALETIPFLANGSPVHMMQIQDLFIHQALVFGNDDQESGIEVRSVVSNIRRGDDSILAHFTYEAITGHDQSFQLVASCEILVAVGEPLRDMLPATARLEPYMVDVDTELAYSSLAGVGYGYTGPFKALSGLKRKLGKASGTLALTHDADPDQTGVLMIHPAVLDAAFHSIILTFSYPEDGRLWSLHLPTRIDRIRVNPSLCGRNWVDATQVPFVASMGDDDADEGTSGFQGDVDIHDPTGEYTAVQVEGLHVVPFTPASAADDQQQFYATDWVPSEPNCDLPGTYEASVQDKEVAAILERGSLFYLNQLEHQIHQDHPGRSDKYNAAYLNFASHTLKLVQQGRHRYAKKEWLNDTLEDIVSLSAPFADQPEIQAMHVVGEQMPRAIRGETNMLEHLMNNGLLADYYAKARSITRGTALLADTVAQITQRYPRAKILEVGAGTGGATREILKRIGDRFLTYAFTDVSAGFFDKAQEEFAAYEGAMTYSVLDLEQEVKAQGIEEHSYDVVVASFVLHATLSLEQTVRRVRSLLKPGGYLVLFEVTNTDIIRGTALFGCLPGWWQGMDEGRTLGACVSESAWDSILRKTGFSGVDTMTPVKDAMALPNSVMVSQALSEWVELVREPLMASASPSLFSSGPSNIIKHLFIVGGSTLRVSRLAEDVRKLIHGFCDDITRVASIEELDNDQVAIGSDATVLVLEDLDHAVFKDITPARWNGLKSLFGSQKAIAWVTQDRMTDNPFANMAVGFARSALWEIPEIRYQFIDFQDAYRIDARTLAEAVLRFQVAGSVKDNTLWSVESEIVIDADGRQLVPRMRPVSEANDRYNSSRRAITKDVNPQESPIAYETKGGSGGQYALVQRSSTRIGAIMGPTVTLKLSLSSLRAIKTAAGVDAFLVTGTCTKTGIQYLGLCDSIHVTSLVEMPENRVIPLTRVSTESASLFLALVAAHLVLPAMTASLRQGDTLVVHNAPASLAHVLSQHAKSSRIKTIYTTSSKAVAAELGWIHIGRYMRQSETRTLLPAQVSRCVDFTTTTGKGVSMVASCLPFGVPIVDGTAWFPVHGRLAETETMLSELLQAAQDSALSTLANNEGGMQPGISQVNIQQLGTSDAEEFDALAIVDWSAPSVAVEIQPAAAQFRADRTYWLVGLSGDLGISIADWMIRNGAKYLVITSRNPNIDERWLRSAETRGAVVSIMSCDLTNYDDVAKTHGRIRDELPPVAGVYQGAMVLLDMALRDMELDDFSRVLRPKVEGSLNLDRVLGDEPLDFFIFFSSVATVAGNPGQAGYTTANLFMSGLAQQRRRRGLPASVVELGLIMGTGYITREKGNVLTRPSFERGLLTISEYDVHQTLAEAVGYGHPDSGAEWQISIGLRQMAADAPNRPQWYSYPQFSCLTIKAAAGETNATNTQAGPSIKEKLENAATTDEVEKIISESFIAEMRKMLHLSDDYAITPSVRTDELGLDSLVAVRIRSWFLNNFQVNIPALRILKGAALQELVDYAVDEMPAEVAPRLSSSASSSSGEETSSTSGKSSSSALDSSSQKSGTPPTTAPDSEISSVVDGDDGSKEERASLVAPLPPQEVEMERFGHLSYTQSVFLFVHELLPDKTTLNNTVMLHLSGPIRIPDLARAVRSLGERHETLRSCIFNNRDGQPSQGVLKSPTLSLEHKKIHTKDDLWNEYAALRGHAFDLARGQTSRTLLLSYSPRDHFLLMSSHHIFFDRASNDAVMGDLERLYHNHPLDPNPLQYLDYSQDQLRQYSAGEWDKAIEFWRSEFTIIPDPLPLHRSQISERQPLERYASRIPDFCIDSQLSGKIRQVARRHRVTPFHFHLAAFKVLLHRFLGVTDVCVGIADSCRRDEHMRTGIGPFLNMLPLRMAASKGQVFSEALNEARDKSLEVLANSIPLEVILNELLVPRQATHTPLAQAFMNYAENDLADGQSFLGCRMKMMKQEMAELPYDITFTVINNNTTGDTRILLNVQASLYTDADAQVLQHGYQDILEEFANAPDKEIGDNWQFRPDLLQKALVLGRGPSFDSTWPDTLVHRFDELMPSVAQRTAVTDCHGGSLTYEQLASRVDTVASELLRKGVKPGSRVAVFQEPNILWIASLLAIMKVGAVYVPLDANTPIARLSLMVRDSQPVAILVHGPTAEEAEKLVGGQQPRPLIVNVSSRSASQATTTVATLAKSDAPAIILYTSGSTGTPKGVILSHGSLKHEFDHCAATYKLGVDDVVLQQSAWSFDLSVTQIFLALGVGARLHTVSHVMRSDSRAMIDMIRSQGVTATYATPTEYKSWLRRENRELVIGLSSWRLALVAGEAVTEPLLQLFREADRPGLRLFNVYGPTETTCGSTKSELSYQTLGYYQRGIIPVGRASANECFYILDQRQNLLPVGQIGEIAIGGVGVAMGYLNLDERTRASFLPDRFAVSEDNNDKKGWWKTMYRTGDVGYLEPDGTLVLKGRVGDDTEIKLNGVRIDLKDVEATVLRASGGILADAVATLRTTKAENQDDQGIKFMVVHVVFSAQDSTEDESRRYLQALLAELPLPRTMLPSALIPIDLLPRTVAGKVDRRAIAALPISHKVEQRSDMFGSTSGGLLSKKEQTLRGFWEAVIPQELSELHQIDADSDFFTVGGNSLLLIELQGRIRAALDTSIPLPKLFQATSLRSMAQLLPGDADDDNDDGNEVQSIIDWEAETAVTDADILQPATTLSSLPATTPQVPPRTVVLTGATGFLGQHLCRYLAEHAHIQKVICIAVRNAHDPSRQALLSNLTSSLAGGSRVKFEFYPGDLSQPLLGLPPSDAQRIFSLEADAVIHNGADVSHLKTYSSLRAANLGSTRELVKLCVPRRVPIHYVSTTGVGMYTPSDTLAEVSVRDHQPPPAQIQDGAPGYVASKWASEVCLEKVHAATGLPVVIHRASSIIRPEEDRTGENPAADVLQNMLDYSQRIGAVPAPPEGLRGWVDLVRPESVAAKVVEAVMMSEHTGSAGGVVYFHESGDLELDVRQIREYLAGQAEGKEIEVLSLEEWIGRAEEAGLSSAMAAVFASSLGSGEPMNLPRLLRRS</sequence>
<dbReference type="Pfam" id="PF14765">
    <property type="entry name" value="PS-DH"/>
    <property type="match status" value="1"/>
</dbReference>
<dbReference type="SUPFAM" id="SSF52151">
    <property type="entry name" value="FabD/lysophospholipase-like"/>
    <property type="match status" value="1"/>
</dbReference>
<dbReference type="PROSITE" id="PS00455">
    <property type="entry name" value="AMP_BINDING"/>
    <property type="match status" value="1"/>
</dbReference>
<dbReference type="InterPro" id="IPR029063">
    <property type="entry name" value="SAM-dependent_MTases_sf"/>
</dbReference>
<dbReference type="GO" id="GO:0016491">
    <property type="term" value="F:oxidoreductase activity"/>
    <property type="evidence" value="ECO:0007669"/>
    <property type="project" value="UniProtKB-KW"/>
</dbReference>
<dbReference type="SMART" id="SM00822">
    <property type="entry name" value="PKS_KR"/>
    <property type="match status" value="1"/>
</dbReference>
<dbReference type="Pfam" id="PF00109">
    <property type="entry name" value="ketoacyl-synt"/>
    <property type="match status" value="1"/>
</dbReference>
<dbReference type="SUPFAM" id="SSF56801">
    <property type="entry name" value="Acetyl-CoA synthetase-like"/>
    <property type="match status" value="1"/>
</dbReference>
<dbReference type="Gene3D" id="3.10.129.110">
    <property type="entry name" value="Polyketide synthase dehydratase"/>
    <property type="match status" value="1"/>
</dbReference>
<evidence type="ECO:0000259" key="12">
    <source>
        <dbReference type="PROSITE" id="PS50075"/>
    </source>
</evidence>
<evidence type="ECO:0000256" key="10">
    <source>
        <dbReference type="PROSITE-ProRule" id="PRU01363"/>
    </source>
</evidence>
<evidence type="ECO:0000256" key="11">
    <source>
        <dbReference type="SAM" id="MobiDB-lite"/>
    </source>
</evidence>
<dbReference type="CDD" id="cd19532">
    <property type="entry name" value="C_PKS-NRPS"/>
    <property type="match status" value="1"/>
</dbReference>
<dbReference type="PROSITE" id="PS52004">
    <property type="entry name" value="KS3_2"/>
    <property type="match status" value="1"/>
</dbReference>
<dbReference type="GO" id="GO:0031177">
    <property type="term" value="F:phosphopantetheine binding"/>
    <property type="evidence" value="ECO:0007669"/>
    <property type="project" value="InterPro"/>
</dbReference>
<dbReference type="SMART" id="SM00825">
    <property type="entry name" value="PKS_KS"/>
    <property type="match status" value="1"/>
</dbReference>
<dbReference type="Pfam" id="PF16197">
    <property type="entry name" value="KAsynt_C_assoc"/>
    <property type="match status" value="1"/>
</dbReference>
<feature type="domain" description="Ketosynthase family 3 (KS3)" evidence="13">
    <location>
        <begin position="11"/>
        <end position="452"/>
    </location>
</feature>
<dbReference type="Proteomes" id="UP001302812">
    <property type="component" value="Unassembled WGS sequence"/>
</dbReference>
<dbReference type="InterPro" id="IPR000873">
    <property type="entry name" value="AMP-dep_synth/lig_dom"/>
</dbReference>
<dbReference type="InterPro" id="IPR042104">
    <property type="entry name" value="PKS_dehydratase_sf"/>
</dbReference>
<dbReference type="GO" id="GO:0004315">
    <property type="term" value="F:3-oxoacyl-[acyl-carrier-protein] synthase activity"/>
    <property type="evidence" value="ECO:0007669"/>
    <property type="project" value="InterPro"/>
</dbReference>
<dbReference type="SUPFAM" id="SSF53901">
    <property type="entry name" value="Thiolase-like"/>
    <property type="match status" value="1"/>
</dbReference>
<dbReference type="InterPro" id="IPR020841">
    <property type="entry name" value="PKS_Beta-ketoAc_synthase_dom"/>
</dbReference>
<feature type="compositionally biased region" description="Polar residues" evidence="11">
    <location>
        <begin position="2558"/>
        <end position="2570"/>
    </location>
</feature>
<dbReference type="InterPro" id="IPR049900">
    <property type="entry name" value="PKS_mFAS_DH"/>
</dbReference>
<feature type="compositionally biased region" description="Polar residues" evidence="11">
    <location>
        <begin position="462"/>
        <end position="471"/>
    </location>
</feature>
<dbReference type="InterPro" id="IPR014030">
    <property type="entry name" value="Ketoacyl_synth_N"/>
</dbReference>
<evidence type="ECO:0000256" key="1">
    <source>
        <dbReference type="ARBA" id="ARBA00022450"/>
    </source>
</evidence>
<dbReference type="Gene3D" id="3.40.50.150">
    <property type="entry name" value="Vaccinia Virus protein VP39"/>
    <property type="match status" value="1"/>
</dbReference>
<evidence type="ECO:0000256" key="6">
    <source>
        <dbReference type="ARBA" id="ARBA00022737"/>
    </source>
</evidence>
<dbReference type="SUPFAM" id="SSF52777">
    <property type="entry name" value="CoA-dependent acyltransferases"/>
    <property type="match status" value="2"/>
</dbReference>
<organism evidence="15 16">
    <name type="scientific">Canariomyces notabilis</name>
    <dbReference type="NCBI Taxonomy" id="2074819"/>
    <lineage>
        <taxon>Eukaryota</taxon>
        <taxon>Fungi</taxon>
        <taxon>Dikarya</taxon>
        <taxon>Ascomycota</taxon>
        <taxon>Pezizomycotina</taxon>
        <taxon>Sordariomycetes</taxon>
        <taxon>Sordariomycetidae</taxon>
        <taxon>Sordariales</taxon>
        <taxon>Chaetomiaceae</taxon>
        <taxon>Canariomyces</taxon>
    </lineage>
</organism>
<dbReference type="GO" id="GO:0004312">
    <property type="term" value="F:fatty acid synthase activity"/>
    <property type="evidence" value="ECO:0007669"/>
    <property type="project" value="TreeGrafter"/>
</dbReference>
<dbReference type="Pfam" id="PF08659">
    <property type="entry name" value="KR"/>
    <property type="match status" value="1"/>
</dbReference>
<dbReference type="GO" id="GO:0008168">
    <property type="term" value="F:methyltransferase activity"/>
    <property type="evidence" value="ECO:0007669"/>
    <property type="project" value="UniProtKB-KW"/>
</dbReference>
<dbReference type="InterPro" id="IPR049551">
    <property type="entry name" value="PKS_DH_C"/>
</dbReference>
<keyword evidence="3" id="KW-0436">Ligase</keyword>
<dbReference type="InterPro" id="IPR016035">
    <property type="entry name" value="Acyl_Trfase/lysoPLipase"/>
</dbReference>
<dbReference type="Pfam" id="PF00698">
    <property type="entry name" value="Acyl_transf_1"/>
    <property type="match status" value="1"/>
</dbReference>
<reference evidence="15" key="1">
    <citation type="journal article" date="2023" name="Mol. Phylogenet. Evol.">
        <title>Genome-scale phylogeny and comparative genomics of the fungal order Sordariales.</title>
        <authorList>
            <person name="Hensen N."/>
            <person name="Bonometti L."/>
            <person name="Westerberg I."/>
            <person name="Brannstrom I.O."/>
            <person name="Guillou S."/>
            <person name="Cros-Aarteil S."/>
            <person name="Calhoun S."/>
            <person name="Haridas S."/>
            <person name="Kuo A."/>
            <person name="Mondo S."/>
            <person name="Pangilinan J."/>
            <person name="Riley R."/>
            <person name="LaButti K."/>
            <person name="Andreopoulos B."/>
            <person name="Lipzen A."/>
            <person name="Chen C."/>
            <person name="Yan M."/>
            <person name="Daum C."/>
            <person name="Ng V."/>
            <person name="Clum A."/>
            <person name="Steindorff A."/>
            <person name="Ohm R.A."/>
            <person name="Martin F."/>
            <person name="Silar P."/>
            <person name="Natvig D.O."/>
            <person name="Lalanne C."/>
            <person name="Gautier V."/>
            <person name="Ament-Velasquez S.L."/>
            <person name="Kruys A."/>
            <person name="Hutchinson M.I."/>
            <person name="Powell A.J."/>
            <person name="Barry K."/>
            <person name="Miller A.N."/>
            <person name="Grigoriev I.V."/>
            <person name="Debuchy R."/>
            <person name="Gladieux P."/>
            <person name="Hiltunen Thoren M."/>
            <person name="Johannesson H."/>
        </authorList>
    </citation>
    <scope>NUCLEOTIDE SEQUENCE</scope>
    <source>
        <strain evidence="15">CBS 508.74</strain>
    </source>
</reference>
<keyword evidence="5" id="KW-0808">Transferase</keyword>
<dbReference type="PROSITE" id="PS00012">
    <property type="entry name" value="PHOSPHOPANTETHEINE"/>
    <property type="match status" value="1"/>
</dbReference>
<dbReference type="Pfam" id="PF02801">
    <property type="entry name" value="Ketoacyl-synt_C"/>
    <property type="match status" value="1"/>
</dbReference>